<dbReference type="OrthoDB" id="9859393at2"/>
<gene>
    <name evidence="2" type="ORF">D2V07_02365</name>
</gene>
<protein>
    <submittedName>
        <fullName evidence="2">Uncharacterized protein</fullName>
    </submittedName>
</protein>
<name>A0A418NWX3_9SPHN</name>
<sequence length="82" mass="9206">MTGRDRASGKPEAASFRLRGRRADSATDEEIVCEAADIVEAVGIANRHFGAGDVELRCWRGRDYELRIHADKSWSLKPTYKL</sequence>
<feature type="region of interest" description="Disordered" evidence="1">
    <location>
        <begin position="1"/>
        <end position="23"/>
    </location>
</feature>
<comment type="caution">
    <text evidence="2">The sequence shown here is derived from an EMBL/GenBank/DDBJ whole genome shotgun (WGS) entry which is preliminary data.</text>
</comment>
<evidence type="ECO:0000313" key="3">
    <source>
        <dbReference type="Proteomes" id="UP000286576"/>
    </source>
</evidence>
<evidence type="ECO:0000313" key="2">
    <source>
        <dbReference type="EMBL" id="RIV89113.1"/>
    </source>
</evidence>
<accession>A0A418NWX3</accession>
<keyword evidence="3" id="KW-1185">Reference proteome</keyword>
<organism evidence="2 3">
    <name type="scientific">Aurantiacibacter zhengii</name>
    <dbReference type="NCBI Taxonomy" id="2307003"/>
    <lineage>
        <taxon>Bacteria</taxon>
        <taxon>Pseudomonadati</taxon>
        <taxon>Pseudomonadota</taxon>
        <taxon>Alphaproteobacteria</taxon>
        <taxon>Sphingomonadales</taxon>
        <taxon>Erythrobacteraceae</taxon>
        <taxon>Aurantiacibacter</taxon>
    </lineage>
</organism>
<dbReference type="RefSeq" id="WP_119584391.1">
    <property type="nucleotide sequence ID" value="NZ_CAWODQ010000001.1"/>
</dbReference>
<evidence type="ECO:0000256" key="1">
    <source>
        <dbReference type="SAM" id="MobiDB-lite"/>
    </source>
</evidence>
<dbReference type="EMBL" id="QXFL01000001">
    <property type="protein sequence ID" value="RIV89113.1"/>
    <property type="molecule type" value="Genomic_DNA"/>
</dbReference>
<reference evidence="2 3" key="1">
    <citation type="submission" date="2018-08" db="EMBL/GenBank/DDBJ databases">
        <title>Erythrobacter zhengii sp.nov., a bacterium isolated from deep-sea sediment.</title>
        <authorList>
            <person name="Fang C."/>
            <person name="Wu Y.-H."/>
            <person name="Sun C."/>
            <person name="Wang H."/>
            <person name="Cheng H."/>
            <person name="Meng F.-X."/>
            <person name="Wang C.-S."/>
            <person name="Xu X.-W."/>
        </authorList>
    </citation>
    <scope>NUCLEOTIDE SEQUENCE [LARGE SCALE GENOMIC DNA]</scope>
    <source>
        <strain evidence="2 3">V18</strain>
    </source>
</reference>
<proteinExistence type="predicted"/>
<dbReference type="Proteomes" id="UP000286576">
    <property type="component" value="Unassembled WGS sequence"/>
</dbReference>
<dbReference type="AlphaFoldDB" id="A0A418NWX3"/>